<reference evidence="1 2" key="1">
    <citation type="submission" date="2016-06" db="EMBL/GenBank/DDBJ databases">
        <authorList>
            <person name="Kjaerup R.B."/>
            <person name="Dalgaard T.S."/>
            <person name="Juul-Madsen H.R."/>
        </authorList>
    </citation>
    <scope>NUCLEOTIDE SEQUENCE [LARGE SCALE GENOMIC DNA]</scope>
    <source>
        <strain evidence="1 2">DSM 45626</strain>
    </source>
</reference>
<dbReference type="InterPro" id="IPR023214">
    <property type="entry name" value="HAD_sf"/>
</dbReference>
<dbReference type="PANTHER" id="PTHR43481:SF4">
    <property type="entry name" value="GLYCEROL-1-PHOSPHATE PHOSPHOHYDROLASE 1-RELATED"/>
    <property type="match status" value="1"/>
</dbReference>
<sequence length="210" mass="22146">MTMPSGTLSGPDYVGCLIFDWDGTLVDTQSANYRAMSGMLAGYGIDVTEPWFVAHAGVSSAEMIEMLVKAHGRGLPVSTAQAVRERDALFLSQLDTVAVKSPVVDVALRNRGRVPLAVASGGSRAVIQAGMRATGLDGLFDVLVAREDVVAGKPAPDLFLLAAEQLQTDPELCLVFEDSDDGVLAAERAGMAVIDIRTTTPPWRVVTGVS</sequence>
<gene>
    <name evidence="1" type="ORF">GA0070558_13141</name>
</gene>
<dbReference type="Gene3D" id="1.10.150.240">
    <property type="entry name" value="Putative phosphatase, domain 2"/>
    <property type="match status" value="1"/>
</dbReference>
<protein>
    <submittedName>
        <fullName evidence="1">Haloacid dehalogenase superfamily, subfamily IA, variant 3 with third motif having DD or ED</fullName>
    </submittedName>
</protein>
<dbReference type="EMBL" id="FMCW01000031">
    <property type="protein sequence ID" value="SCF13273.1"/>
    <property type="molecule type" value="Genomic_DNA"/>
</dbReference>
<dbReference type="InterPro" id="IPR023198">
    <property type="entry name" value="PGP-like_dom2"/>
</dbReference>
<dbReference type="RefSeq" id="WP_218107110.1">
    <property type="nucleotide sequence ID" value="NZ_FMCW01000031.1"/>
</dbReference>
<dbReference type="GO" id="GO:0050308">
    <property type="term" value="F:sugar-phosphatase activity"/>
    <property type="evidence" value="ECO:0007669"/>
    <property type="project" value="TreeGrafter"/>
</dbReference>
<dbReference type="AlphaFoldDB" id="A0A1C4XXR9"/>
<organism evidence="1 2">
    <name type="scientific">Micromonospora haikouensis</name>
    <dbReference type="NCBI Taxonomy" id="686309"/>
    <lineage>
        <taxon>Bacteria</taxon>
        <taxon>Bacillati</taxon>
        <taxon>Actinomycetota</taxon>
        <taxon>Actinomycetes</taxon>
        <taxon>Micromonosporales</taxon>
        <taxon>Micromonosporaceae</taxon>
        <taxon>Micromonospora</taxon>
    </lineage>
</organism>
<dbReference type="NCBIfam" id="TIGR01509">
    <property type="entry name" value="HAD-SF-IA-v3"/>
    <property type="match status" value="1"/>
</dbReference>
<dbReference type="PANTHER" id="PTHR43481">
    <property type="entry name" value="FRUCTOSE-1-PHOSPHATE PHOSPHATASE"/>
    <property type="match status" value="1"/>
</dbReference>
<name>A0A1C4XXR9_9ACTN</name>
<proteinExistence type="predicted"/>
<dbReference type="Proteomes" id="UP000199375">
    <property type="component" value="Unassembled WGS sequence"/>
</dbReference>
<dbReference type="PRINTS" id="PR00413">
    <property type="entry name" value="HADHALOGNASE"/>
</dbReference>
<dbReference type="CDD" id="cd07505">
    <property type="entry name" value="HAD_BPGM-like"/>
    <property type="match status" value="1"/>
</dbReference>
<evidence type="ECO:0000313" key="1">
    <source>
        <dbReference type="EMBL" id="SCF13273.1"/>
    </source>
</evidence>
<dbReference type="InterPro" id="IPR006439">
    <property type="entry name" value="HAD-SF_hydro_IA"/>
</dbReference>
<dbReference type="SUPFAM" id="SSF56784">
    <property type="entry name" value="HAD-like"/>
    <property type="match status" value="1"/>
</dbReference>
<dbReference type="SFLD" id="SFLDG01129">
    <property type="entry name" value="C1.5:_HAD__Beta-PGM__Phosphata"/>
    <property type="match status" value="1"/>
</dbReference>
<dbReference type="InterPro" id="IPR051806">
    <property type="entry name" value="HAD-like_SPP"/>
</dbReference>
<accession>A0A1C4XXR9</accession>
<evidence type="ECO:0000313" key="2">
    <source>
        <dbReference type="Proteomes" id="UP000199375"/>
    </source>
</evidence>
<dbReference type="SFLD" id="SFLDS00003">
    <property type="entry name" value="Haloacid_Dehalogenase"/>
    <property type="match status" value="1"/>
</dbReference>
<dbReference type="Pfam" id="PF00702">
    <property type="entry name" value="Hydrolase"/>
    <property type="match status" value="1"/>
</dbReference>
<dbReference type="Gene3D" id="3.40.50.1000">
    <property type="entry name" value="HAD superfamily/HAD-like"/>
    <property type="match status" value="1"/>
</dbReference>
<dbReference type="InterPro" id="IPR036412">
    <property type="entry name" value="HAD-like_sf"/>
</dbReference>